<evidence type="ECO:0000313" key="3">
    <source>
        <dbReference type="Proteomes" id="UP000054481"/>
    </source>
</evidence>
<evidence type="ECO:0000313" key="2">
    <source>
        <dbReference type="EMBL" id="KJZ69338.1"/>
    </source>
</evidence>
<dbReference type="AlphaFoldDB" id="A0A0F7ZRB8"/>
<feature type="chain" id="PRO_5002526043" description="Cyanovirin-N domain-containing protein" evidence="1">
    <location>
        <begin position="21"/>
        <end position="170"/>
    </location>
</feature>
<proteinExistence type="predicted"/>
<protein>
    <recommendedName>
        <fullName evidence="4">Cyanovirin-N domain-containing protein</fullName>
    </recommendedName>
</protein>
<keyword evidence="1" id="KW-0732">Signal</keyword>
<evidence type="ECO:0000256" key="1">
    <source>
        <dbReference type="SAM" id="SignalP"/>
    </source>
</evidence>
<name>A0A0F7ZRB8_9HYPO</name>
<gene>
    <name evidence="2" type="ORF">HIM_11278</name>
</gene>
<sequence>MQFSTLIIAFTAAVAHAAQAEDAGFVNLALGQAMDTSSFDQYNPSGDIKNFIKEGARIAGCFAHRLGNDIQQVPCGGCGNQSKDNNLAGCVCKNQKLIGQQLKASLNHCADKNVPFGGLIKSLAAGAVETGLAGLCGAYGGGGSYGGGETGGNYGGGQTGGNYGGGQQGY</sequence>
<accession>A0A0F7ZRB8</accession>
<reference evidence="2 3" key="1">
    <citation type="journal article" date="2014" name="Genome Biol. Evol.">
        <title>Comparative genomics and transcriptomics analyses reveal divergent lifestyle features of nematode endoparasitic fungus Hirsutella minnesotensis.</title>
        <authorList>
            <person name="Lai Y."/>
            <person name="Liu K."/>
            <person name="Zhang X."/>
            <person name="Zhang X."/>
            <person name="Li K."/>
            <person name="Wang N."/>
            <person name="Shu C."/>
            <person name="Wu Y."/>
            <person name="Wang C."/>
            <person name="Bushley K.E."/>
            <person name="Xiang M."/>
            <person name="Liu X."/>
        </authorList>
    </citation>
    <scope>NUCLEOTIDE SEQUENCE [LARGE SCALE GENOMIC DNA]</scope>
    <source>
        <strain evidence="2 3">3608</strain>
    </source>
</reference>
<dbReference type="EMBL" id="KQ030728">
    <property type="protein sequence ID" value="KJZ69338.1"/>
    <property type="molecule type" value="Genomic_DNA"/>
</dbReference>
<dbReference type="Proteomes" id="UP000054481">
    <property type="component" value="Unassembled WGS sequence"/>
</dbReference>
<evidence type="ECO:0008006" key="4">
    <source>
        <dbReference type="Google" id="ProtNLM"/>
    </source>
</evidence>
<organism evidence="2 3">
    <name type="scientific">Hirsutella minnesotensis 3608</name>
    <dbReference type="NCBI Taxonomy" id="1043627"/>
    <lineage>
        <taxon>Eukaryota</taxon>
        <taxon>Fungi</taxon>
        <taxon>Dikarya</taxon>
        <taxon>Ascomycota</taxon>
        <taxon>Pezizomycotina</taxon>
        <taxon>Sordariomycetes</taxon>
        <taxon>Hypocreomycetidae</taxon>
        <taxon>Hypocreales</taxon>
        <taxon>Ophiocordycipitaceae</taxon>
        <taxon>Hirsutella</taxon>
    </lineage>
</organism>
<keyword evidence="3" id="KW-1185">Reference proteome</keyword>
<feature type="signal peptide" evidence="1">
    <location>
        <begin position="1"/>
        <end position="20"/>
    </location>
</feature>